<dbReference type="Gene3D" id="3.40.50.2020">
    <property type="match status" value="1"/>
</dbReference>
<dbReference type="InterPro" id="IPR004467">
    <property type="entry name" value="Or_phspho_trans_dom"/>
</dbReference>
<name>A0A2U8DHS1_9GAMM</name>
<dbReference type="PANTHER" id="PTHR46683">
    <property type="entry name" value="OROTATE PHOSPHORIBOSYLTRANSFERASE 1-RELATED"/>
    <property type="match status" value="1"/>
</dbReference>
<dbReference type="InterPro" id="IPR023031">
    <property type="entry name" value="OPRT"/>
</dbReference>
<proteinExistence type="inferred from homology"/>
<evidence type="ECO:0000256" key="7">
    <source>
        <dbReference type="ARBA" id="ARBA00022679"/>
    </source>
</evidence>
<feature type="binding site" description="in other chain" evidence="9">
    <location>
        <begin position="115"/>
        <end position="123"/>
    </location>
    <ligand>
        <name>5-phospho-alpha-D-ribose 1-diphosphate</name>
        <dbReference type="ChEBI" id="CHEBI:58017"/>
        <note>ligand shared between dimeric partners</note>
    </ligand>
</feature>
<accession>A0A2U8DHS1</accession>
<evidence type="ECO:0000256" key="6">
    <source>
        <dbReference type="ARBA" id="ARBA00022676"/>
    </source>
</evidence>
<feature type="binding site" description="in other chain" evidence="9">
    <location>
        <position position="16"/>
    </location>
    <ligand>
        <name>5-phospho-alpha-D-ribose 1-diphosphate</name>
        <dbReference type="ChEBI" id="CHEBI:58017"/>
        <note>ligand shared between dimeric partners</note>
    </ligand>
</feature>
<evidence type="ECO:0000256" key="1">
    <source>
        <dbReference type="ARBA" id="ARBA00003769"/>
    </source>
</evidence>
<dbReference type="GO" id="GO:0044205">
    <property type="term" value="P:'de novo' UMP biosynthetic process"/>
    <property type="evidence" value="ECO:0007669"/>
    <property type="project" value="UniProtKB-UniRule"/>
</dbReference>
<keyword evidence="7 9" id="KW-0808">Transferase</keyword>
<comment type="cofactor">
    <cofactor evidence="9">
        <name>Mg(2+)</name>
        <dbReference type="ChEBI" id="CHEBI:18420"/>
    </cofactor>
</comment>
<dbReference type="GO" id="GO:0005737">
    <property type="term" value="C:cytoplasm"/>
    <property type="evidence" value="ECO:0007669"/>
    <property type="project" value="TreeGrafter"/>
</dbReference>
<comment type="catalytic activity">
    <reaction evidence="9">
        <text>orotidine 5'-phosphate + diphosphate = orotate + 5-phospho-alpha-D-ribose 1-diphosphate</text>
        <dbReference type="Rhea" id="RHEA:10380"/>
        <dbReference type="ChEBI" id="CHEBI:30839"/>
        <dbReference type="ChEBI" id="CHEBI:33019"/>
        <dbReference type="ChEBI" id="CHEBI:57538"/>
        <dbReference type="ChEBI" id="CHEBI:58017"/>
        <dbReference type="EC" id="2.4.2.10"/>
    </reaction>
</comment>
<comment type="similarity">
    <text evidence="3 9">Belongs to the purine/pyrimidine phosphoribosyltransferase family. PyrE subfamily.</text>
</comment>
<comment type="subunit">
    <text evidence="4 9">Homodimer.</text>
</comment>
<evidence type="ECO:0000259" key="10">
    <source>
        <dbReference type="Pfam" id="PF00156"/>
    </source>
</evidence>
<dbReference type="OrthoDB" id="9779060at2"/>
<dbReference type="Proteomes" id="UP000244884">
    <property type="component" value="Chromosome"/>
</dbReference>
<organism evidence="11 12">
    <name type="scientific">Buchnera aphidicola</name>
    <name type="common">Melanaphis sacchari</name>
    <dbReference type="NCBI Taxonomy" id="2173854"/>
    <lineage>
        <taxon>Bacteria</taxon>
        <taxon>Pseudomonadati</taxon>
        <taxon>Pseudomonadota</taxon>
        <taxon>Gammaproteobacteria</taxon>
        <taxon>Enterobacterales</taxon>
        <taxon>Erwiniaceae</taxon>
        <taxon>Buchnera</taxon>
    </lineage>
</organism>
<feature type="binding site" evidence="9">
    <location>
        <position position="119"/>
    </location>
    <ligand>
        <name>orotate</name>
        <dbReference type="ChEBI" id="CHEBI:30839"/>
    </ligand>
</feature>
<dbReference type="SUPFAM" id="SSF53271">
    <property type="entry name" value="PRTase-like"/>
    <property type="match status" value="1"/>
</dbReference>
<dbReference type="EMBL" id="CP029161">
    <property type="protein sequence ID" value="AWH90754.1"/>
    <property type="molecule type" value="Genomic_DNA"/>
</dbReference>
<feature type="binding site" evidence="9">
    <location>
        <position position="89"/>
    </location>
    <ligand>
        <name>5-phospho-alpha-D-ribose 1-diphosphate</name>
        <dbReference type="ChEBI" id="CHEBI:58017"/>
        <note>ligand shared between dimeric partners</note>
    </ligand>
</feature>
<evidence type="ECO:0000256" key="3">
    <source>
        <dbReference type="ARBA" id="ARBA00006340"/>
    </source>
</evidence>
<feature type="binding site" evidence="9">
    <location>
        <position position="93"/>
    </location>
    <ligand>
        <name>5-phospho-alpha-D-ribose 1-diphosphate</name>
        <dbReference type="ChEBI" id="CHEBI:58017"/>
        <note>ligand shared between dimeric partners</note>
    </ligand>
</feature>
<evidence type="ECO:0000313" key="12">
    <source>
        <dbReference type="Proteomes" id="UP000244884"/>
    </source>
</evidence>
<dbReference type="InterPro" id="IPR029057">
    <property type="entry name" value="PRTase-like"/>
</dbReference>
<gene>
    <name evidence="9 11" type="primary">pyrE</name>
    <name evidence="11" type="ORF">DD681_00250</name>
</gene>
<keyword evidence="8 9" id="KW-0665">Pyrimidine biosynthesis</keyword>
<evidence type="ECO:0000256" key="5">
    <source>
        <dbReference type="ARBA" id="ARBA00011971"/>
    </source>
</evidence>
<evidence type="ECO:0000256" key="9">
    <source>
        <dbReference type="HAMAP-Rule" id="MF_01208"/>
    </source>
</evidence>
<dbReference type="PANTHER" id="PTHR46683:SF1">
    <property type="entry name" value="OROTATE PHOSPHORIBOSYLTRANSFERASE 1-RELATED"/>
    <property type="match status" value="1"/>
</dbReference>
<keyword evidence="6 9" id="KW-0328">Glycosyltransferase</keyword>
<protein>
    <recommendedName>
        <fullName evidence="5 9">Orotate phosphoribosyltransferase</fullName>
        <shortName evidence="9">OPRT</shortName>
        <shortName evidence="9">OPRTase</shortName>
        <ecNumber evidence="5 9">2.4.2.10</ecNumber>
    </recommendedName>
</protein>
<feature type="binding site" evidence="9">
    <location>
        <begin position="24"/>
        <end position="25"/>
    </location>
    <ligand>
        <name>orotate</name>
        <dbReference type="ChEBI" id="CHEBI:30839"/>
    </ligand>
</feature>
<feature type="binding site" description="in other chain" evidence="9">
    <location>
        <begin position="62"/>
        <end position="63"/>
    </location>
    <ligand>
        <name>5-phospho-alpha-D-ribose 1-diphosphate</name>
        <dbReference type="ChEBI" id="CHEBI:58017"/>
        <note>ligand shared between dimeric partners</note>
    </ligand>
</feature>
<reference evidence="11 12" key="1">
    <citation type="submission" date="2018-04" db="EMBL/GenBank/DDBJ databases">
        <title>Genome sequence of Buchnera aphidicola from Melaphis sacchari.</title>
        <authorList>
            <person name="Geib S.M."/>
            <person name="Palmer N.A."/>
            <person name="Sattler S.E."/>
            <person name="Sarath G."/>
        </authorList>
    </citation>
    <scope>NUCLEOTIDE SEQUENCE [LARGE SCALE GENOMIC DNA]</scope>
    <source>
        <strain evidence="11 12">LSU</strain>
    </source>
</reference>
<dbReference type="GO" id="GO:0046132">
    <property type="term" value="P:pyrimidine ribonucleoside biosynthetic process"/>
    <property type="evidence" value="ECO:0007669"/>
    <property type="project" value="TreeGrafter"/>
</dbReference>
<dbReference type="InterPro" id="IPR000836">
    <property type="entry name" value="PRTase_dom"/>
</dbReference>
<feature type="domain" description="Phosphoribosyltransferase" evidence="10">
    <location>
        <begin position="44"/>
        <end position="171"/>
    </location>
</feature>
<comment type="function">
    <text evidence="1 9">Catalyzes the transfer of a ribosyl phosphate group from 5-phosphoribose 1-diphosphate to orotate, leading to the formation of orotidine monophosphate (OMP).</text>
</comment>
<feature type="binding site" evidence="9">
    <location>
        <position position="147"/>
    </location>
    <ligand>
        <name>orotate</name>
        <dbReference type="ChEBI" id="CHEBI:30839"/>
    </ligand>
</feature>
<evidence type="ECO:0000256" key="8">
    <source>
        <dbReference type="ARBA" id="ARBA00022975"/>
    </source>
</evidence>
<evidence type="ECO:0000313" key="11">
    <source>
        <dbReference type="EMBL" id="AWH90754.1"/>
    </source>
</evidence>
<dbReference type="CDD" id="cd06223">
    <property type="entry name" value="PRTases_typeI"/>
    <property type="match status" value="1"/>
</dbReference>
<dbReference type="GO" id="GO:0006207">
    <property type="term" value="P:'de novo' pyrimidine nucleobase biosynthetic process"/>
    <property type="evidence" value="ECO:0007669"/>
    <property type="project" value="TreeGrafter"/>
</dbReference>
<dbReference type="NCBIfam" id="TIGR00336">
    <property type="entry name" value="pyrE"/>
    <property type="match status" value="1"/>
</dbReference>
<sequence length="200" mass="23165">MSYKKKVLTFGKFVLKSKRISPYFFNSGILCAGKDIFEIGLIYAKAIINSNIQFDVLFGSAYKGIPIVVATSIALKNKYNVNIPYCFNRKEQKKHGEKGFLIGEKIKNKKIIILDDVVTSGASIKQAIEIIKNEKSKIVSIFVLLDREEKKISINRHEKEKYKINSIIKINEFISYVLKIEELKKYGKKIIEYQEKYNFY</sequence>
<comment type="pathway">
    <text evidence="2 9">Pyrimidine metabolism; UMP biosynthesis via de novo pathway; UMP from orotate: step 1/2.</text>
</comment>
<dbReference type="Pfam" id="PF00156">
    <property type="entry name" value="Pribosyltran"/>
    <property type="match status" value="1"/>
</dbReference>
<feature type="binding site" description="in other chain" evidence="9">
    <location>
        <position position="90"/>
    </location>
    <ligand>
        <name>5-phospho-alpha-D-ribose 1-diphosphate</name>
        <dbReference type="ChEBI" id="CHEBI:58017"/>
        <note>ligand shared between dimeric partners</note>
    </ligand>
</feature>
<feature type="binding site" evidence="9">
    <location>
        <position position="95"/>
    </location>
    <ligand>
        <name>5-phospho-alpha-D-ribose 1-diphosphate</name>
        <dbReference type="ChEBI" id="CHEBI:58017"/>
        <note>ligand shared between dimeric partners</note>
    </ligand>
</feature>
<dbReference type="EC" id="2.4.2.10" evidence="5 9"/>
<evidence type="ECO:0000256" key="2">
    <source>
        <dbReference type="ARBA" id="ARBA00004889"/>
    </source>
</evidence>
<keyword evidence="9" id="KW-0460">Magnesium</keyword>
<dbReference type="AlphaFoldDB" id="A0A2U8DHS1"/>
<evidence type="ECO:0000256" key="4">
    <source>
        <dbReference type="ARBA" id="ARBA00011738"/>
    </source>
</evidence>
<dbReference type="GO" id="GO:0004588">
    <property type="term" value="F:orotate phosphoribosyltransferase activity"/>
    <property type="evidence" value="ECO:0007669"/>
    <property type="project" value="UniProtKB-UniRule"/>
</dbReference>
<dbReference type="HAMAP" id="MF_01208">
    <property type="entry name" value="PyrE"/>
    <property type="match status" value="1"/>
</dbReference>
<dbReference type="GO" id="GO:0000287">
    <property type="term" value="F:magnesium ion binding"/>
    <property type="evidence" value="ECO:0007669"/>
    <property type="project" value="UniProtKB-UniRule"/>
</dbReference>
<dbReference type="UniPathway" id="UPA00070">
    <property type="reaction ID" value="UER00119"/>
</dbReference>